<evidence type="ECO:0000256" key="6">
    <source>
        <dbReference type="ARBA" id="ARBA00022747"/>
    </source>
</evidence>
<evidence type="ECO:0000313" key="15">
    <source>
        <dbReference type="Proteomes" id="UP000218628"/>
    </source>
</evidence>
<keyword evidence="12" id="KW-0175">Coiled coil</keyword>
<dbReference type="REBASE" id="222069">
    <property type="entry name" value="Rmu369IP"/>
</dbReference>
<dbReference type="GO" id="GO:0009307">
    <property type="term" value="P:DNA restriction-modification system"/>
    <property type="evidence" value="ECO:0007669"/>
    <property type="project" value="UniProtKB-KW"/>
</dbReference>
<organism evidence="14 15">
    <name type="scientific">Rothia mucilaginosa</name>
    <dbReference type="NCBI Taxonomy" id="43675"/>
    <lineage>
        <taxon>Bacteria</taxon>
        <taxon>Bacillati</taxon>
        <taxon>Actinomycetota</taxon>
        <taxon>Actinomycetes</taxon>
        <taxon>Micrococcales</taxon>
        <taxon>Micrococcaceae</taxon>
        <taxon>Rothia</taxon>
    </lineage>
</organism>
<keyword evidence="8 11" id="KW-0378">Hydrolase</keyword>
<evidence type="ECO:0000313" key="14">
    <source>
        <dbReference type="EMBL" id="ATF62440.1"/>
    </source>
</evidence>
<dbReference type="EC" id="3.1.21.3" evidence="11"/>
<keyword evidence="9 11" id="KW-0067">ATP-binding</keyword>
<proteinExistence type="inferred from homology"/>
<dbReference type="PANTHER" id="PTHR30195">
    <property type="entry name" value="TYPE I SITE-SPECIFIC DEOXYRIBONUCLEASE PROTEIN SUBUNIT M AND R"/>
    <property type="match status" value="1"/>
</dbReference>
<dbReference type="PROSITE" id="PS51192">
    <property type="entry name" value="HELICASE_ATP_BIND_1"/>
    <property type="match status" value="1"/>
</dbReference>
<feature type="domain" description="Helicase ATP-binding" evidence="13">
    <location>
        <begin position="337"/>
        <end position="509"/>
    </location>
</feature>
<evidence type="ECO:0000256" key="11">
    <source>
        <dbReference type="RuleBase" id="RU364115"/>
    </source>
</evidence>
<dbReference type="NCBIfam" id="TIGR00348">
    <property type="entry name" value="hsdR"/>
    <property type="match status" value="1"/>
</dbReference>
<dbReference type="GO" id="GO:0005524">
    <property type="term" value="F:ATP binding"/>
    <property type="evidence" value="ECO:0007669"/>
    <property type="project" value="UniProtKB-KW"/>
</dbReference>
<evidence type="ECO:0000256" key="7">
    <source>
        <dbReference type="ARBA" id="ARBA00022759"/>
    </source>
</evidence>
<dbReference type="AlphaFoldDB" id="A0A291DDI5"/>
<dbReference type="Pfam" id="PF18766">
    <property type="entry name" value="SWI2_SNF2"/>
    <property type="match status" value="1"/>
</dbReference>
<accession>A0A291DDI5</accession>
<dbReference type="InterPro" id="IPR007409">
    <property type="entry name" value="Restrct_endonuc_type1_HsdR_N"/>
</dbReference>
<dbReference type="Pfam" id="PF04313">
    <property type="entry name" value="HSDR_N"/>
    <property type="match status" value="1"/>
</dbReference>
<dbReference type="InterPro" id="IPR004473">
    <property type="entry name" value="Restrct_endonuc_typeI_HsdR"/>
</dbReference>
<sequence length="1114" mass="125354">MSNRHTGKVFTQHARCKTPATKGATVAEKNWELSVLSELADKGWELTNGSGIQADTTYEERVRATRVPDSILPNYKAFRHGRESRESLIIPGEVKEALRRLNPDATEDHVQKAYTTLTRRRSANIMAENKEALGYMSAGIPVEMKAPDGTLRTRNLQVISADPAQNTYLAAQQVTVFSSGRTYRLDVVLYCNGLPVGIIELKDQDKKLTEAYNQMNTYQREIPQAFIYNIVTIMGQADHARYGTIGTPLSHTAQWNYNAEGAETPNGTYHDDNGQHSTPLNRIIQAFGTPEILLDMMRHFTLFVGTGSEEGSKSYVKILAKAHQYYAVREALDRTVKTHTGRGQVGVVWHTQGSGKSYSMLFFARAAMREKALHNPTIVVVTDRTDLDSQLYTTFLNAKDMLPEEPVQFDSRRELKNRLNDIQSGGIFFTTLQKFGMEDPDEKFPQLSDRSNIIVMVDEAHRSHYDTLEGYAHNLNTALPNAKYIAFTGTPIDNKTGNTTAVFGDYIHTYGFDRAIEEGATVPLLYQPRHIKMATTEGSEEIGQSIEELTDALELEMANKTKLEQTQIMKLLASDERLDEVAKNIVEHWEERRELMREEMSGGIGKAMVVTSGREHAVRLFHKIIEKRPDWAPEGPEDINGGRVQVLISGTTSDTEELAPFRRNKADSRAVERRIKDPENQLEIIVVADRLLTGFDAPVLHTMYMDRLQKEHNLMQTIARINRTYKEKQSGLIVGFLPLHTNLRKALKQYATGGEEVNFNPVTRGEKLLEDFKTSYAQLTEYLGIDWYAMAESRGNGVDPREYERMLTLVQSKILGYEQDAERAPHGDAPQVSKLLSHIIDLYRQLIPLKDKEEVSKALTPAMIARLEFLREVHKGVKNRRLTNRAFEQTISAEEIKKQMERLFNEAVETGGTNIITVNANGESAIDLRQLTDSAIEQLSGTDAAALVAQNAADLVTMQIQNSLEGQQARVVYFMKRLEELLKRYNAFENKSSKELEELLLAVRSLATEAENDAERGRRLGLSAREVRVYDELCAIDILTQVLTEEELVMLARQLKDSVADAAALDAADNTGKAKLKVQIRGKLLRFRPVIERVGAVFTDVVDEVAGHLGDLNF</sequence>
<dbReference type="CDD" id="cd22332">
    <property type="entry name" value="HsdR_N"/>
    <property type="match status" value="1"/>
</dbReference>
<keyword evidence="6 11" id="KW-0680">Restriction system</keyword>
<evidence type="ECO:0000256" key="2">
    <source>
        <dbReference type="ARBA" id="ARBA00008598"/>
    </source>
</evidence>
<evidence type="ECO:0000256" key="1">
    <source>
        <dbReference type="ARBA" id="ARBA00000851"/>
    </source>
</evidence>
<dbReference type="Proteomes" id="UP000218628">
    <property type="component" value="Chromosome"/>
</dbReference>
<dbReference type="GO" id="GO:0009035">
    <property type="term" value="F:type I site-specific deoxyribonuclease activity"/>
    <property type="evidence" value="ECO:0007669"/>
    <property type="project" value="UniProtKB-EC"/>
</dbReference>
<dbReference type="SMART" id="SM00487">
    <property type="entry name" value="DEXDc"/>
    <property type="match status" value="1"/>
</dbReference>
<evidence type="ECO:0000256" key="4">
    <source>
        <dbReference type="ARBA" id="ARBA00022722"/>
    </source>
</evidence>
<comment type="subunit">
    <text evidence="3 11">The type I restriction/modification system is composed of three polypeptides R, M and S.</text>
</comment>
<dbReference type="PANTHER" id="PTHR30195:SF15">
    <property type="entry name" value="TYPE I RESTRICTION ENZYME HINDI ENDONUCLEASE SUBUNIT"/>
    <property type="match status" value="1"/>
</dbReference>
<evidence type="ECO:0000256" key="5">
    <source>
        <dbReference type="ARBA" id="ARBA00022741"/>
    </source>
</evidence>
<dbReference type="InterPro" id="IPR055180">
    <property type="entry name" value="HsdR_RecA-like_helicase_dom_2"/>
</dbReference>
<dbReference type="EMBL" id="CP023510">
    <property type="protein sequence ID" value="ATF62440.1"/>
    <property type="molecule type" value="Genomic_DNA"/>
</dbReference>
<keyword evidence="7" id="KW-0255">Endonuclease</keyword>
<dbReference type="InterPro" id="IPR014001">
    <property type="entry name" value="Helicase_ATP-bd"/>
</dbReference>
<comment type="function">
    <text evidence="11">Subunit R is required for both nuclease and ATPase activities, but not for modification.</text>
</comment>
<comment type="catalytic activity">
    <reaction evidence="1 11">
        <text>Endonucleolytic cleavage of DNA to give random double-stranded fragments with terminal 5'-phosphates, ATP is simultaneously hydrolyzed.</text>
        <dbReference type="EC" id="3.1.21.3"/>
    </reaction>
</comment>
<dbReference type="SUPFAM" id="SSF52540">
    <property type="entry name" value="P-loop containing nucleoside triphosphate hydrolases"/>
    <property type="match status" value="1"/>
</dbReference>
<dbReference type="InterPro" id="IPR040980">
    <property type="entry name" value="SWI2_SNF2"/>
</dbReference>
<gene>
    <name evidence="14" type="ORF">CO690_01600</name>
</gene>
<dbReference type="InterPro" id="IPR051268">
    <property type="entry name" value="Type-I_R_enzyme_R_subunit"/>
</dbReference>
<dbReference type="InterPro" id="IPR027417">
    <property type="entry name" value="P-loop_NTPase"/>
</dbReference>
<dbReference type="Pfam" id="PF22679">
    <property type="entry name" value="T1R_D3-like"/>
    <property type="match status" value="1"/>
</dbReference>
<dbReference type="InterPro" id="IPR021810">
    <property type="entry name" value="T1RH-like_C"/>
</dbReference>
<evidence type="ECO:0000256" key="12">
    <source>
        <dbReference type="SAM" id="Coils"/>
    </source>
</evidence>
<evidence type="ECO:0000256" key="9">
    <source>
        <dbReference type="ARBA" id="ARBA00022840"/>
    </source>
</evidence>
<keyword evidence="5 11" id="KW-0547">Nucleotide-binding</keyword>
<dbReference type="Pfam" id="PF11867">
    <property type="entry name" value="T1RH-like_C"/>
    <property type="match status" value="1"/>
</dbReference>
<protein>
    <recommendedName>
        <fullName evidence="11">Type I restriction enzyme endonuclease subunit</fullName>
        <shortName evidence="11">R protein</shortName>
        <ecNumber evidence="11">3.1.21.3</ecNumber>
    </recommendedName>
</protein>
<evidence type="ECO:0000256" key="8">
    <source>
        <dbReference type="ARBA" id="ARBA00022801"/>
    </source>
</evidence>
<reference evidence="15" key="1">
    <citation type="submission" date="2017-09" db="EMBL/GenBank/DDBJ databases">
        <title>FDA dAtabase for Regulatory Grade micrObial Sequences (FDA-ARGOS): Supporting development and validation of Infectious Disease Dx tests.</title>
        <authorList>
            <person name="Minogue T."/>
            <person name="Wolcott M."/>
            <person name="Wasieloski L."/>
            <person name="Aguilar W."/>
            <person name="Moore D."/>
            <person name="Tallon L."/>
            <person name="Sadzewicz L."/>
            <person name="Ott S."/>
            <person name="Zhao X."/>
            <person name="Nagaraj S."/>
            <person name="Vavikolanu K."/>
            <person name="Aluvathingal J."/>
            <person name="Nadendla S."/>
            <person name="Sichtig H."/>
        </authorList>
    </citation>
    <scope>NUCLEOTIDE SEQUENCE [LARGE SCALE GENOMIC DNA]</scope>
    <source>
        <strain evidence="15">FDAARGOS_369</strain>
    </source>
</reference>
<dbReference type="CDD" id="cd18030">
    <property type="entry name" value="DEXHc_RE_I_HsdR"/>
    <property type="match status" value="1"/>
</dbReference>
<keyword evidence="10 11" id="KW-0238">DNA-binding</keyword>
<dbReference type="Gene3D" id="3.40.50.300">
    <property type="entry name" value="P-loop containing nucleotide triphosphate hydrolases"/>
    <property type="match status" value="2"/>
</dbReference>
<name>A0A291DDI5_9MICC</name>
<dbReference type="GO" id="GO:0003677">
    <property type="term" value="F:DNA binding"/>
    <property type="evidence" value="ECO:0007669"/>
    <property type="project" value="UniProtKB-KW"/>
</dbReference>
<dbReference type="Gene3D" id="3.90.1570.50">
    <property type="match status" value="1"/>
</dbReference>
<comment type="similarity">
    <text evidence="2 11">Belongs to the HsdR family.</text>
</comment>
<dbReference type="CDD" id="cd18800">
    <property type="entry name" value="SF2_C_EcoR124I-like"/>
    <property type="match status" value="1"/>
</dbReference>
<keyword evidence="4" id="KW-0540">Nuclease</keyword>
<evidence type="ECO:0000259" key="13">
    <source>
        <dbReference type="PROSITE" id="PS51192"/>
    </source>
</evidence>
<evidence type="ECO:0000256" key="10">
    <source>
        <dbReference type="ARBA" id="ARBA00023125"/>
    </source>
</evidence>
<evidence type="ECO:0000256" key="3">
    <source>
        <dbReference type="ARBA" id="ARBA00011296"/>
    </source>
</evidence>
<feature type="coiled-coil region" evidence="12">
    <location>
        <begin position="978"/>
        <end position="1013"/>
    </location>
</feature>